<evidence type="ECO:0000259" key="2">
    <source>
        <dbReference type="Pfam" id="PF25362"/>
    </source>
</evidence>
<gene>
    <name evidence="3" type="ORF">SAMN05216282_103229</name>
</gene>
<feature type="transmembrane region" description="Helical" evidence="1">
    <location>
        <begin position="6"/>
        <end position="22"/>
    </location>
</feature>
<evidence type="ECO:0000256" key="1">
    <source>
        <dbReference type="SAM" id="Phobius"/>
    </source>
</evidence>
<feature type="domain" description="PH" evidence="2">
    <location>
        <begin position="45"/>
        <end position="167"/>
    </location>
</feature>
<evidence type="ECO:0000313" key="4">
    <source>
        <dbReference type="Proteomes" id="UP000198701"/>
    </source>
</evidence>
<accession>A0A1G8ZUP6</accession>
<keyword evidence="1" id="KW-0472">Membrane</keyword>
<dbReference type="Pfam" id="PF25362">
    <property type="entry name" value="bPH_11"/>
    <property type="match status" value="1"/>
</dbReference>
<keyword evidence="1" id="KW-1133">Transmembrane helix</keyword>
<dbReference type="OrthoDB" id="3826692at2"/>
<proteinExistence type="predicted"/>
<reference evidence="3 4" key="1">
    <citation type="submission" date="2016-10" db="EMBL/GenBank/DDBJ databases">
        <authorList>
            <person name="de Groot N.N."/>
        </authorList>
    </citation>
    <scope>NUCLEOTIDE SEQUENCE [LARGE SCALE GENOMIC DNA]</scope>
    <source>
        <strain evidence="3 4">CGMCC 1.5382</strain>
    </source>
</reference>
<dbReference type="AlphaFoldDB" id="A0A1G8ZUP6"/>
<organism evidence="3 4">
    <name type="scientific">Cryobacterium psychrotolerans</name>
    <dbReference type="NCBI Taxonomy" id="386301"/>
    <lineage>
        <taxon>Bacteria</taxon>
        <taxon>Bacillati</taxon>
        <taxon>Actinomycetota</taxon>
        <taxon>Actinomycetes</taxon>
        <taxon>Micrococcales</taxon>
        <taxon>Microbacteriaceae</taxon>
        <taxon>Cryobacterium</taxon>
    </lineage>
</organism>
<evidence type="ECO:0000313" key="3">
    <source>
        <dbReference type="EMBL" id="SDK18731.1"/>
    </source>
</evidence>
<dbReference type="InterPro" id="IPR057446">
    <property type="entry name" value="PH_bac"/>
</dbReference>
<dbReference type="Proteomes" id="UP000198701">
    <property type="component" value="Unassembled WGS sequence"/>
</dbReference>
<protein>
    <recommendedName>
        <fullName evidence="2">PH domain-containing protein</fullName>
    </recommendedName>
</protein>
<dbReference type="RefSeq" id="WP_092322040.1">
    <property type="nucleotide sequence ID" value="NZ_FNFU01000003.1"/>
</dbReference>
<name>A0A1G8ZUP6_9MICO</name>
<keyword evidence="4" id="KW-1185">Reference proteome</keyword>
<sequence length="186" mass="19859">MDRLVPTVIIVAVLLGLVTLMWRSWRTRTRRDAALAAGHPGTGADEAELAAAPVLYVATTPRSRPLERLAIRGLGFRARARLTVTAAGVDLSLAGEEPVFIPAAAIDLLTPATLTIDRVVETDGLLLLGWRLHRPETAPAPEADEVVSVDSYFRIPDPIDRDRITDAIRSIAAGAAGPAARDESEA</sequence>
<keyword evidence="1" id="KW-0812">Transmembrane</keyword>
<dbReference type="STRING" id="386301.SAMN05216282_103229"/>
<dbReference type="EMBL" id="FNFU01000003">
    <property type="protein sequence ID" value="SDK18731.1"/>
    <property type="molecule type" value="Genomic_DNA"/>
</dbReference>